<dbReference type="RefSeq" id="WP_144974797.1">
    <property type="nucleotide sequence ID" value="NZ_CP036289.1"/>
</dbReference>
<feature type="domain" description="DUF1559" evidence="3">
    <location>
        <begin position="34"/>
        <end position="300"/>
    </location>
</feature>
<evidence type="ECO:0000256" key="1">
    <source>
        <dbReference type="SAM" id="MobiDB-lite"/>
    </source>
</evidence>
<dbReference type="AlphaFoldDB" id="A0A518CBH5"/>
<dbReference type="InterPro" id="IPR012902">
    <property type="entry name" value="N_methyl_site"/>
</dbReference>
<dbReference type="NCBIfam" id="TIGR02532">
    <property type="entry name" value="IV_pilin_GFxxxE"/>
    <property type="match status" value="1"/>
</dbReference>
<keyword evidence="2" id="KW-0812">Transmembrane</keyword>
<keyword evidence="5" id="KW-1185">Reference proteome</keyword>
<evidence type="ECO:0000313" key="5">
    <source>
        <dbReference type="Proteomes" id="UP000318626"/>
    </source>
</evidence>
<feature type="transmembrane region" description="Helical" evidence="2">
    <location>
        <begin position="12"/>
        <end position="33"/>
    </location>
</feature>
<dbReference type="KEGG" id="bvo:Pan97_36340"/>
<dbReference type="InterPro" id="IPR011453">
    <property type="entry name" value="DUF1559"/>
</dbReference>
<dbReference type="Pfam" id="PF07963">
    <property type="entry name" value="N_methyl"/>
    <property type="match status" value="1"/>
</dbReference>
<evidence type="ECO:0000259" key="3">
    <source>
        <dbReference type="Pfam" id="PF07596"/>
    </source>
</evidence>
<gene>
    <name evidence="4" type="ORF">Pan97_36340</name>
</gene>
<sequence>MKTSRSRPGFTLVELLVVIAIIGVLIALLLPAVQQAREAARRSECSNNLKQIGLATHMFHDTYTKLPPLVNCQQGYSVWVHLMPFAEQNAQYELLHAVNTDDWKDVIFANLTQQQKEGVSSISYMTCPSRRSGVQMKGSGSQQGPWSDYGAVGYDSSSTVFNAYHNPNDNSHVNDIKSILRVGIPTSAGDNNPCGEANPRDSFARVTDGLSNTLMFGEKGIGKDQVGVCCGSTGADGSFLYSSDGWREFAVASSIRLRLGRGPNDNARPDNGQGHGSWHPGITQFVLGDGSVRGISTNISQSTLENLGNAMDGNVVGEF</sequence>
<evidence type="ECO:0000313" key="4">
    <source>
        <dbReference type="EMBL" id="QDU76582.1"/>
    </source>
</evidence>
<protein>
    <recommendedName>
        <fullName evidence="3">DUF1559 domain-containing protein</fullName>
    </recommendedName>
</protein>
<name>A0A518CBH5_9BACT</name>
<keyword evidence="2" id="KW-1133">Transmembrane helix</keyword>
<dbReference type="Proteomes" id="UP000318626">
    <property type="component" value="Chromosome"/>
</dbReference>
<dbReference type="InterPro" id="IPR027558">
    <property type="entry name" value="Pre_pil_HX9DG_C"/>
</dbReference>
<dbReference type="EMBL" id="CP036289">
    <property type="protein sequence ID" value="QDU76582.1"/>
    <property type="molecule type" value="Genomic_DNA"/>
</dbReference>
<dbReference type="NCBIfam" id="TIGR04294">
    <property type="entry name" value="pre_pil_HX9DG"/>
    <property type="match status" value="1"/>
</dbReference>
<reference evidence="5" key="1">
    <citation type="submission" date="2019-02" db="EMBL/GenBank/DDBJ databases">
        <title>Deep-cultivation of Planctomycetes and their phenomic and genomic characterization uncovers novel biology.</title>
        <authorList>
            <person name="Wiegand S."/>
            <person name="Jogler M."/>
            <person name="Boedeker C."/>
            <person name="Pinto D."/>
            <person name="Vollmers J."/>
            <person name="Rivas-Marin E."/>
            <person name="Kohn T."/>
            <person name="Peeters S.H."/>
            <person name="Heuer A."/>
            <person name="Rast P."/>
            <person name="Oberbeckmann S."/>
            <person name="Bunk B."/>
            <person name="Jeske O."/>
            <person name="Meyerdierks A."/>
            <person name="Storesund J.E."/>
            <person name="Kallscheuer N."/>
            <person name="Luecker S."/>
            <person name="Lage O.M."/>
            <person name="Pohl T."/>
            <person name="Merkel B.J."/>
            <person name="Hornburger P."/>
            <person name="Mueller R.-W."/>
            <person name="Bruemmer F."/>
            <person name="Labrenz M."/>
            <person name="Spormann A.M."/>
            <person name="Op den Camp H."/>
            <person name="Overmann J."/>
            <person name="Amann R."/>
            <person name="Jetten M.S.M."/>
            <person name="Mascher T."/>
            <person name="Medema M.H."/>
            <person name="Devos D.P."/>
            <person name="Kaster A.-K."/>
            <person name="Ovreas L."/>
            <person name="Rohde M."/>
            <person name="Galperin M.Y."/>
            <person name="Jogler C."/>
        </authorList>
    </citation>
    <scope>NUCLEOTIDE SEQUENCE [LARGE SCALE GENOMIC DNA]</scope>
    <source>
        <strain evidence="5">Pan97</strain>
    </source>
</reference>
<dbReference type="InterPro" id="IPR045584">
    <property type="entry name" value="Pilin-like"/>
</dbReference>
<evidence type="ECO:0000256" key="2">
    <source>
        <dbReference type="SAM" id="Phobius"/>
    </source>
</evidence>
<dbReference type="Pfam" id="PF07596">
    <property type="entry name" value="SBP_bac_10"/>
    <property type="match status" value="1"/>
</dbReference>
<dbReference type="SUPFAM" id="SSF54523">
    <property type="entry name" value="Pili subunits"/>
    <property type="match status" value="1"/>
</dbReference>
<accession>A0A518CBH5</accession>
<dbReference type="PANTHER" id="PTHR30093:SF2">
    <property type="entry name" value="TYPE II SECRETION SYSTEM PROTEIN H"/>
    <property type="match status" value="1"/>
</dbReference>
<keyword evidence="2" id="KW-0472">Membrane</keyword>
<feature type="region of interest" description="Disordered" evidence="1">
    <location>
        <begin position="260"/>
        <end position="280"/>
    </location>
</feature>
<organism evidence="4 5">
    <name type="scientific">Bremerella volcania</name>
    <dbReference type="NCBI Taxonomy" id="2527984"/>
    <lineage>
        <taxon>Bacteria</taxon>
        <taxon>Pseudomonadati</taxon>
        <taxon>Planctomycetota</taxon>
        <taxon>Planctomycetia</taxon>
        <taxon>Pirellulales</taxon>
        <taxon>Pirellulaceae</taxon>
        <taxon>Bremerella</taxon>
    </lineage>
</organism>
<proteinExistence type="predicted"/>
<dbReference type="Gene3D" id="3.30.700.10">
    <property type="entry name" value="Glycoprotein, Type 4 Pilin"/>
    <property type="match status" value="1"/>
</dbReference>
<dbReference type="PANTHER" id="PTHR30093">
    <property type="entry name" value="GENERAL SECRETION PATHWAY PROTEIN G"/>
    <property type="match status" value="1"/>
</dbReference>
<dbReference type="OrthoDB" id="255848at2"/>